<dbReference type="PRINTS" id="PR00477">
    <property type="entry name" value="PHGLYCKINASE"/>
</dbReference>
<reference evidence="10 11" key="1">
    <citation type="submission" date="2021-03" db="EMBL/GenBank/DDBJ databases">
        <title>Flavobacterium kribbensis sp. nov, an endophytic bacteria, isolated from soybean.</title>
        <authorList>
            <person name="Lee J."/>
            <person name="Seo J."/>
        </authorList>
    </citation>
    <scope>NUCLEOTIDE SEQUENCE [LARGE SCALE GENOMIC DNA]</scope>
    <source>
        <strain evidence="10 11">BB8</strain>
    </source>
</reference>
<dbReference type="RefSeq" id="WP_207298490.1">
    <property type="nucleotide sequence ID" value="NZ_CP071448.1"/>
</dbReference>
<feature type="binding site" evidence="8">
    <location>
        <position position="292"/>
    </location>
    <ligand>
        <name>ATP</name>
        <dbReference type="ChEBI" id="CHEBI:30616"/>
    </ligand>
</feature>
<dbReference type="Proteomes" id="UP000663440">
    <property type="component" value="Chromosome"/>
</dbReference>
<dbReference type="InterPro" id="IPR015824">
    <property type="entry name" value="Phosphoglycerate_kinase_N"/>
</dbReference>
<feature type="binding site" evidence="8">
    <location>
        <position position="35"/>
    </location>
    <ligand>
        <name>substrate</name>
    </ligand>
</feature>
<name>A0ABX7QKB5_9FLAO</name>
<evidence type="ECO:0000256" key="8">
    <source>
        <dbReference type="HAMAP-Rule" id="MF_00145"/>
    </source>
</evidence>
<keyword evidence="7 8" id="KW-0067">ATP-binding</keyword>
<feature type="binding site" evidence="8">
    <location>
        <begin position="352"/>
        <end position="355"/>
    </location>
    <ligand>
        <name>ATP</name>
        <dbReference type="ChEBI" id="CHEBI:30616"/>
    </ligand>
</feature>
<keyword evidence="5 8" id="KW-0547">Nucleotide-binding</keyword>
<dbReference type="InterPro" id="IPR036043">
    <property type="entry name" value="Phosphoglycerate_kinase_sf"/>
</dbReference>
<keyword evidence="6 8" id="KW-0418">Kinase</keyword>
<dbReference type="GO" id="GO:0016301">
    <property type="term" value="F:kinase activity"/>
    <property type="evidence" value="ECO:0007669"/>
    <property type="project" value="UniProtKB-KW"/>
</dbReference>
<accession>A0ABX7QKB5</accession>
<comment type="similarity">
    <text evidence="2 8 9">Belongs to the phosphoglycerate kinase family.</text>
</comment>
<evidence type="ECO:0000256" key="2">
    <source>
        <dbReference type="ARBA" id="ARBA00008982"/>
    </source>
</evidence>
<feature type="binding site" evidence="8">
    <location>
        <position position="116"/>
    </location>
    <ligand>
        <name>substrate</name>
    </ligand>
</feature>
<dbReference type="Gene3D" id="3.40.50.1260">
    <property type="entry name" value="Phosphoglycerate kinase, N-terminal domain"/>
    <property type="match status" value="2"/>
</dbReference>
<feature type="binding site" evidence="8">
    <location>
        <begin position="19"/>
        <end position="21"/>
    </location>
    <ligand>
        <name>substrate</name>
    </ligand>
</feature>
<evidence type="ECO:0000256" key="5">
    <source>
        <dbReference type="ARBA" id="ARBA00022741"/>
    </source>
</evidence>
<dbReference type="SUPFAM" id="SSF53748">
    <property type="entry name" value="Phosphoglycerate kinase"/>
    <property type="match status" value="1"/>
</dbReference>
<protein>
    <recommendedName>
        <fullName evidence="3 8">Phosphoglycerate kinase</fullName>
        <ecNumber evidence="3 8">2.7.2.3</ecNumber>
    </recommendedName>
</protein>
<evidence type="ECO:0000256" key="1">
    <source>
        <dbReference type="ARBA" id="ARBA00000642"/>
    </source>
</evidence>
<dbReference type="HAMAP" id="MF_00145">
    <property type="entry name" value="Phosphoglyc_kinase"/>
    <property type="match status" value="1"/>
</dbReference>
<dbReference type="EMBL" id="CP071448">
    <property type="protein sequence ID" value="QSW91372.1"/>
    <property type="molecule type" value="Genomic_DNA"/>
</dbReference>
<keyword evidence="8" id="KW-0963">Cytoplasm</keyword>
<sequence length="395" mass="42288">MKTLSDFDFKNKKAIIRVDFNVPLDENFNVTDTTRIEAAKPTIDAILAQGGSVILMSHLGRPKGAEEKYSLKHILKTASEILGVQVKFAENCVGEPAQTAAKDLKPGEVLLLENLRFHAEEEAGDVAFAKELASLGDIYVNDAFGTAHRAHASTTIIAQFFPNDKCFGTLLAKEIDSLNKVLKNSEKPVTAVLGGSKVSSKITVIENILDKVDHMIIGGGMTFTFIKAQGGKIGESICEDDKLDLALEILRLAKEKGVQVHIPVDVVAADDFSNTANTQVVDVTAIPDGWQGLDAGPKSLENFKKVILESKTILWNGPLGVFEMETFSKGTIALGDFIAESTKNGAFSLVGGGDSVAAVKQFGFEDKMSYVSTGGGAMLEMLEGRILPGIAAILD</sequence>
<organism evidence="10 11">
    <name type="scientific">Flavobacterium endoglycinae</name>
    <dbReference type="NCBI Taxonomy" id="2816357"/>
    <lineage>
        <taxon>Bacteria</taxon>
        <taxon>Pseudomonadati</taxon>
        <taxon>Bacteroidota</taxon>
        <taxon>Flavobacteriia</taxon>
        <taxon>Flavobacteriales</taxon>
        <taxon>Flavobacteriaceae</taxon>
        <taxon>Flavobacterium</taxon>
    </lineage>
</organism>
<proteinExistence type="inferred from homology"/>
<feature type="binding site" evidence="8">
    <location>
        <position position="149"/>
    </location>
    <ligand>
        <name>substrate</name>
    </ligand>
</feature>
<dbReference type="EC" id="2.7.2.3" evidence="3 8"/>
<dbReference type="PIRSF" id="PIRSF000724">
    <property type="entry name" value="Pgk"/>
    <property type="match status" value="1"/>
</dbReference>
<feature type="binding site" evidence="8">
    <location>
        <begin position="58"/>
        <end position="61"/>
    </location>
    <ligand>
        <name>substrate</name>
    </ligand>
</feature>
<keyword evidence="8" id="KW-0324">Glycolysis</keyword>
<dbReference type="PANTHER" id="PTHR11406:SF23">
    <property type="entry name" value="PHOSPHOGLYCERATE KINASE 1, CHLOROPLASTIC-RELATED"/>
    <property type="match status" value="1"/>
</dbReference>
<comment type="catalytic activity">
    <reaction evidence="1 8 9">
        <text>(2R)-3-phosphoglycerate + ATP = (2R)-3-phospho-glyceroyl phosphate + ADP</text>
        <dbReference type="Rhea" id="RHEA:14801"/>
        <dbReference type="ChEBI" id="CHEBI:30616"/>
        <dbReference type="ChEBI" id="CHEBI:57604"/>
        <dbReference type="ChEBI" id="CHEBI:58272"/>
        <dbReference type="ChEBI" id="CHEBI:456216"/>
        <dbReference type="EC" id="2.7.2.3"/>
    </reaction>
</comment>
<evidence type="ECO:0000256" key="4">
    <source>
        <dbReference type="ARBA" id="ARBA00022679"/>
    </source>
</evidence>
<evidence type="ECO:0000256" key="9">
    <source>
        <dbReference type="RuleBase" id="RU000532"/>
    </source>
</evidence>
<comment type="subunit">
    <text evidence="8">Monomer.</text>
</comment>
<keyword evidence="4 8" id="KW-0808">Transferase</keyword>
<dbReference type="InterPro" id="IPR001576">
    <property type="entry name" value="Phosphoglycerate_kinase"/>
</dbReference>
<dbReference type="CDD" id="cd00318">
    <property type="entry name" value="Phosphoglycerate_kinase"/>
    <property type="match status" value="1"/>
</dbReference>
<dbReference type="Pfam" id="PF00162">
    <property type="entry name" value="PGK"/>
    <property type="match status" value="1"/>
</dbReference>
<feature type="binding site" evidence="8">
    <location>
        <position position="201"/>
    </location>
    <ligand>
        <name>ATP</name>
        <dbReference type="ChEBI" id="CHEBI:30616"/>
    </ligand>
</feature>
<feature type="binding site" evidence="8">
    <location>
        <position position="323"/>
    </location>
    <ligand>
        <name>ATP</name>
        <dbReference type="ChEBI" id="CHEBI:30616"/>
    </ligand>
</feature>
<evidence type="ECO:0000313" key="10">
    <source>
        <dbReference type="EMBL" id="QSW91372.1"/>
    </source>
</evidence>
<dbReference type="PANTHER" id="PTHR11406">
    <property type="entry name" value="PHOSPHOGLYCERATE KINASE"/>
    <property type="match status" value="1"/>
</dbReference>
<gene>
    <name evidence="8" type="primary">pgk</name>
    <name evidence="10" type="ORF">J0383_11345</name>
</gene>
<comment type="pathway">
    <text evidence="8">Carbohydrate degradation; glycolysis; pyruvate from D-glyceraldehyde 3-phosphate: step 2/5.</text>
</comment>
<evidence type="ECO:0000256" key="6">
    <source>
        <dbReference type="ARBA" id="ARBA00022777"/>
    </source>
</evidence>
<evidence type="ECO:0000256" key="7">
    <source>
        <dbReference type="ARBA" id="ARBA00022840"/>
    </source>
</evidence>
<comment type="subcellular location">
    <subcellularLocation>
        <location evidence="8">Cytoplasm</location>
    </subcellularLocation>
</comment>
<evidence type="ECO:0000313" key="11">
    <source>
        <dbReference type="Proteomes" id="UP000663440"/>
    </source>
</evidence>
<evidence type="ECO:0000256" key="3">
    <source>
        <dbReference type="ARBA" id="ARBA00013061"/>
    </source>
</evidence>
<keyword evidence="11" id="KW-1185">Reference proteome</keyword>